<proteinExistence type="predicted"/>
<gene>
    <name evidence="2" type="ORF">B0T16DRAFT_454422</name>
</gene>
<keyword evidence="3" id="KW-1185">Reference proteome</keyword>
<accession>A0AA40CWR4</accession>
<dbReference type="AlphaFoldDB" id="A0AA40CWR4"/>
<protein>
    <recommendedName>
        <fullName evidence="1">2EXR domain-containing protein</fullName>
    </recommendedName>
</protein>
<evidence type="ECO:0000259" key="1">
    <source>
        <dbReference type="Pfam" id="PF20150"/>
    </source>
</evidence>
<evidence type="ECO:0000313" key="2">
    <source>
        <dbReference type="EMBL" id="KAK0652009.1"/>
    </source>
</evidence>
<dbReference type="PANTHER" id="PTHR35910:SF1">
    <property type="entry name" value="2EXR DOMAIN-CONTAINING PROTEIN"/>
    <property type="match status" value="1"/>
</dbReference>
<sequence length="290" mass="32500">MSGSDSHSYMLQLIIKITILVGWFSRRLRQYARLVQEASSEAAEERRLAREEALSAPTMPNTFPQFSRLPAELRQQIWEEALPDSRVLMLQQPGSFATMPSLSKCLSPILALRSPFAVSKTTEKSQRTRTRRGTSSVNVWTCSAKVPVVLHVNSESRAVALRHYRLGLAPGNSQPRIYVNFDRDVIGLSDDLMQSPVGRNLWRLTEDLKGVKSLCLASSSAPSFLSMRQPYGLDSVEELALVDSTLWAAGIVPRVAQIDFNHWIAWQYEQGKARWGYGRGIEACDGPHAR</sequence>
<dbReference type="EMBL" id="JAULSV010000002">
    <property type="protein sequence ID" value="KAK0652009.1"/>
    <property type="molecule type" value="Genomic_DNA"/>
</dbReference>
<name>A0AA40CWR4_9PEZI</name>
<dbReference type="Pfam" id="PF20150">
    <property type="entry name" value="2EXR"/>
    <property type="match status" value="1"/>
</dbReference>
<reference evidence="2" key="1">
    <citation type="submission" date="2023-06" db="EMBL/GenBank/DDBJ databases">
        <title>Genome-scale phylogeny and comparative genomics of the fungal order Sordariales.</title>
        <authorList>
            <consortium name="Lawrence Berkeley National Laboratory"/>
            <person name="Hensen N."/>
            <person name="Bonometti L."/>
            <person name="Westerberg I."/>
            <person name="Brannstrom I.O."/>
            <person name="Guillou S."/>
            <person name="Cros-Aarteil S."/>
            <person name="Calhoun S."/>
            <person name="Haridas S."/>
            <person name="Kuo A."/>
            <person name="Mondo S."/>
            <person name="Pangilinan J."/>
            <person name="Riley R."/>
            <person name="Labutti K."/>
            <person name="Andreopoulos B."/>
            <person name="Lipzen A."/>
            <person name="Chen C."/>
            <person name="Yanf M."/>
            <person name="Daum C."/>
            <person name="Ng V."/>
            <person name="Clum A."/>
            <person name="Steindorff A."/>
            <person name="Ohm R."/>
            <person name="Martin F."/>
            <person name="Silar P."/>
            <person name="Natvig D."/>
            <person name="Lalanne C."/>
            <person name="Gautier V."/>
            <person name="Ament-Velasquez S.L."/>
            <person name="Kruys A."/>
            <person name="Hutchinson M.I."/>
            <person name="Powell A.J."/>
            <person name="Barry K."/>
            <person name="Miller A.N."/>
            <person name="Grigoriev I.V."/>
            <person name="Debuchy R."/>
            <person name="Gladieux P."/>
            <person name="Thoren M.H."/>
            <person name="Johannesson H."/>
        </authorList>
    </citation>
    <scope>NUCLEOTIDE SEQUENCE</scope>
    <source>
        <strain evidence="2">SMH2532-1</strain>
    </source>
</reference>
<comment type="caution">
    <text evidence="2">The sequence shown here is derived from an EMBL/GenBank/DDBJ whole genome shotgun (WGS) entry which is preliminary data.</text>
</comment>
<dbReference type="Proteomes" id="UP001174936">
    <property type="component" value="Unassembled WGS sequence"/>
</dbReference>
<feature type="domain" description="2EXR" evidence="1">
    <location>
        <begin position="63"/>
        <end position="186"/>
    </location>
</feature>
<evidence type="ECO:0000313" key="3">
    <source>
        <dbReference type="Proteomes" id="UP001174936"/>
    </source>
</evidence>
<organism evidence="2 3">
    <name type="scientific">Cercophora newfieldiana</name>
    <dbReference type="NCBI Taxonomy" id="92897"/>
    <lineage>
        <taxon>Eukaryota</taxon>
        <taxon>Fungi</taxon>
        <taxon>Dikarya</taxon>
        <taxon>Ascomycota</taxon>
        <taxon>Pezizomycotina</taxon>
        <taxon>Sordariomycetes</taxon>
        <taxon>Sordariomycetidae</taxon>
        <taxon>Sordariales</taxon>
        <taxon>Lasiosphaeriaceae</taxon>
        <taxon>Cercophora</taxon>
    </lineage>
</organism>
<dbReference type="PANTHER" id="PTHR35910">
    <property type="entry name" value="2EXR DOMAIN-CONTAINING PROTEIN"/>
    <property type="match status" value="1"/>
</dbReference>
<dbReference type="InterPro" id="IPR045518">
    <property type="entry name" value="2EXR"/>
</dbReference>